<sequence length="343" mass="40818">MKPFFLGILFCSFLFSCNNHKVKQVERAFYYWKSNGYQFSQYEDSITESLKVNKLYLKFFEVEHDETLGNIPFSKTDLRMYNNQAQRIIVPTVYLKNEIFIKSSKSELDTLADNIHFLIQKNCRDNFKLEKKVTEYQMDCDWTLKSKDNYFYFLKALKTISKKEISCTLRLYPYKYRTKMGIPPVDKVMLMCYNLINPLSNKNKNSILDLEEFKSYLTVEEKYPIHLDVALPTYSWMHLYRNNNFLEISYANLNDTKKVLKPIKPMWYEVVKDTIIGESYFRVGDKLKIEETTTENIQSAIQLLKKHTPLDSKITVSLFHLDEQQLINYNNEEISSFYNGFIE</sequence>
<comment type="caution">
    <text evidence="1">The sequence shown here is derived from an EMBL/GenBank/DDBJ whole genome shotgun (WGS) entry which is preliminary data.</text>
</comment>
<accession>A0ABR7IVD3</accession>
<dbReference type="RefSeq" id="WP_166124871.1">
    <property type="nucleotide sequence ID" value="NZ_JACRUN010000001.1"/>
</dbReference>
<protein>
    <recommendedName>
        <fullName evidence="3">Lipoprotein</fullName>
    </recommendedName>
</protein>
<evidence type="ECO:0008006" key="3">
    <source>
        <dbReference type="Google" id="ProtNLM"/>
    </source>
</evidence>
<name>A0ABR7IVD3_9FLAO</name>
<reference evidence="1 2" key="1">
    <citation type="submission" date="2020-08" db="EMBL/GenBank/DDBJ databases">
        <title>Description of novel Flavobacterium F-408 isolate.</title>
        <authorList>
            <person name="Saticioglu I.B."/>
            <person name="Duman M."/>
            <person name="Altun S."/>
        </authorList>
    </citation>
    <scope>NUCLEOTIDE SEQUENCE [LARGE SCALE GENOMIC DNA]</scope>
    <source>
        <strain evidence="1 2">F-408</strain>
    </source>
</reference>
<dbReference type="EMBL" id="JACRUN010000001">
    <property type="protein sequence ID" value="MBC5833629.1"/>
    <property type="molecule type" value="Genomic_DNA"/>
</dbReference>
<evidence type="ECO:0000313" key="1">
    <source>
        <dbReference type="EMBL" id="MBC5833629.1"/>
    </source>
</evidence>
<organism evidence="1 2">
    <name type="scientific">Flavobacterium bernardetii</name>
    <dbReference type="NCBI Taxonomy" id="2813823"/>
    <lineage>
        <taxon>Bacteria</taxon>
        <taxon>Pseudomonadati</taxon>
        <taxon>Bacteroidota</taxon>
        <taxon>Flavobacteriia</taxon>
        <taxon>Flavobacteriales</taxon>
        <taxon>Flavobacteriaceae</taxon>
        <taxon>Flavobacterium</taxon>
    </lineage>
</organism>
<dbReference type="Proteomes" id="UP000605990">
    <property type="component" value="Unassembled WGS sequence"/>
</dbReference>
<gene>
    <name evidence="1" type="ORF">H8R27_01900</name>
</gene>
<evidence type="ECO:0000313" key="2">
    <source>
        <dbReference type="Proteomes" id="UP000605990"/>
    </source>
</evidence>
<proteinExistence type="predicted"/>
<dbReference type="PROSITE" id="PS51257">
    <property type="entry name" value="PROKAR_LIPOPROTEIN"/>
    <property type="match status" value="1"/>
</dbReference>
<keyword evidence="2" id="KW-1185">Reference proteome</keyword>